<evidence type="ECO:0000313" key="1">
    <source>
        <dbReference type="EMBL" id="PWN20330.1"/>
    </source>
</evidence>
<dbReference type="EMBL" id="KZ819328">
    <property type="protein sequence ID" value="PWN20330.1"/>
    <property type="molecule type" value="Genomic_DNA"/>
</dbReference>
<name>A0A316U551_9BASI</name>
<protein>
    <submittedName>
        <fullName evidence="1">Uncharacterized protein</fullName>
    </submittedName>
</protein>
<dbReference type="RefSeq" id="XP_025347490.1">
    <property type="nucleotide sequence ID" value="XM_025489720.1"/>
</dbReference>
<keyword evidence="2" id="KW-1185">Reference proteome</keyword>
<dbReference type="Proteomes" id="UP000245942">
    <property type="component" value="Unassembled WGS sequence"/>
</dbReference>
<gene>
    <name evidence="1" type="ORF">BCV69DRAFT_206340</name>
</gene>
<sequence>MANSKGELRVPQHVALAFPPSPPPTSTLLARLLLRYLTQLLPADSEATSSSRSSIGLFGKSSPPSARQLAYQETEAARRVLSLRNAVRWCAILGVSEVSVWDEGGEISRWLASGSQRGFEPCSGLWRIDVNVEEEQVPIVIEVRDGERRRQLAMKTSKVKLQNGKLQSHTLGSEEVPGSPLYIVLNLLTPRWDGRTAFATLSGALVGKVKREGEDVVTGDSPAHKGMNGHAGVDKDWLSKRIDSAKGFLIPSQTC</sequence>
<dbReference type="AlphaFoldDB" id="A0A316U551"/>
<accession>A0A316U551</accession>
<evidence type="ECO:0000313" key="2">
    <source>
        <dbReference type="Proteomes" id="UP000245942"/>
    </source>
</evidence>
<reference evidence="1 2" key="1">
    <citation type="journal article" date="2018" name="Mol. Biol. Evol.">
        <title>Broad Genomic Sampling Reveals a Smut Pathogenic Ancestry of the Fungal Clade Ustilaginomycotina.</title>
        <authorList>
            <person name="Kijpornyongpan T."/>
            <person name="Mondo S.J."/>
            <person name="Barry K."/>
            <person name="Sandor L."/>
            <person name="Lee J."/>
            <person name="Lipzen A."/>
            <person name="Pangilinan J."/>
            <person name="LaButti K."/>
            <person name="Hainaut M."/>
            <person name="Henrissat B."/>
            <person name="Grigoriev I.V."/>
            <person name="Spatafora J.W."/>
            <person name="Aime M.C."/>
        </authorList>
    </citation>
    <scope>NUCLEOTIDE SEQUENCE [LARGE SCALE GENOMIC DNA]</scope>
    <source>
        <strain evidence="1 2">MCA 4718</strain>
    </source>
</reference>
<proteinExistence type="predicted"/>
<organism evidence="1 2">
    <name type="scientific">Pseudomicrostroma glucosiphilum</name>
    <dbReference type="NCBI Taxonomy" id="1684307"/>
    <lineage>
        <taxon>Eukaryota</taxon>
        <taxon>Fungi</taxon>
        <taxon>Dikarya</taxon>
        <taxon>Basidiomycota</taxon>
        <taxon>Ustilaginomycotina</taxon>
        <taxon>Exobasidiomycetes</taxon>
        <taxon>Microstromatales</taxon>
        <taxon>Microstromatales incertae sedis</taxon>
        <taxon>Pseudomicrostroma</taxon>
    </lineage>
</organism>
<dbReference type="GeneID" id="37011454"/>